<evidence type="ECO:0000256" key="6">
    <source>
        <dbReference type="ARBA" id="ARBA00023136"/>
    </source>
</evidence>
<proteinExistence type="predicted"/>
<evidence type="ECO:0000256" key="1">
    <source>
        <dbReference type="ARBA" id="ARBA00004651"/>
    </source>
</evidence>
<keyword evidence="2" id="KW-0813">Transport</keyword>
<sequence>YAFSDRPILTRDPQFIGVVNIRQKLLDCLLLDRLEAVLFPVVLAEPVRFVAAVGLGLLLAAPRPGGRWFRTAVYMPTVIPDVALAVLFLWVLNPLYGPLNQLLGLCGHQGYNWLADPSTACIGGGLLLAFPIRQALVVVLAARPLSSLPAAW</sequence>
<dbReference type="Gene3D" id="1.10.3720.10">
    <property type="entry name" value="MetI-like"/>
    <property type="match status" value="1"/>
</dbReference>
<comment type="subcellular location">
    <subcellularLocation>
        <location evidence="1">Cell membrane</location>
        <topology evidence="1">Multi-pass membrane protein</topology>
    </subcellularLocation>
</comment>
<evidence type="ECO:0000256" key="4">
    <source>
        <dbReference type="ARBA" id="ARBA00022692"/>
    </source>
</evidence>
<dbReference type="InterPro" id="IPR035906">
    <property type="entry name" value="MetI-like_sf"/>
</dbReference>
<evidence type="ECO:0000256" key="5">
    <source>
        <dbReference type="ARBA" id="ARBA00022989"/>
    </source>
</evidence>
<reference evidence="8 9" key="1">
    <citation type="submission" date="2021-01" db="EMBL/GenBank/DDBJ databases">
        <title>Genome sequencing of Micromonospora fiedleri MG-37.</title>
        <authorList>
            <person name="Moreland P.E.J."/>
            <person name="Stach J.E.M."/>
        </authorList>
    </citation>
    <scope>NUCLEOTIDE SEQUENCE [LARGE SCALE GENOMIC DNA]</scope>
    <source>
        <strain evidence="8 9">MG-37</strain>
    </source>
</reference>
<organism evidence="8 9">
    <name type="scientific">Micromonospora fiedleri</name>
    <dbReference type="NCBI Taxonomy" id="1157498"/>
    <lineage>
        <taxon>Bacteria</taxon>
        <taxon>Bacillati</taxon>
        <taxon>Actinomycetota</taxon>
        <taxon>Actinomycetes</taxon>
        <taxon>Micromonosporales</taxon>
        <taxon>Micromonosporaceae</taxon>
        <taxon>Micromonospora</taxon>
    </lineage>
</organism>
<name>A0ABS1UVW0_9ACTN</name>
<evidence type="ECO:0000256" key="3">
    <source>
        <dbReference type="ARBA" id="ARBA00022475"/>
    </source>
</evidence>
<dbReference type="SUPFAM" id="SSF161098">
    <property type="entry name" value="MetI-like"/>
    <property type="match status" value="1"/>
</dbReference>
<evidence type="ECO:0000313" key="8">
    <source>
        <dbReference type="EMBL" id="MBL6280515.1"/>
    </source>
</evidence>
<dbReference type="EMBL" id="JAETXL010000073">
    <property type="protein sequence ID" value="MBL6280515.1"/>
    <property type="molecule type" value="Genomic_DNA"/>
</dbReference>
<keyword evidence="3" id="KW-1003">Cell membrane</keyword>
<keyword evidence="4 7" id="KW-0812">Transmembrane</keyword>
<evidence type="ECO:0000256" key="7">
    <source>
        <dbReference type="SAM" id="Phobius"/>
    </source>
</evidence>
<evidence type="ECO:0000313" key="9">
    <source>
        <dbReference type="Proteomes" id="UP000661193"/>
    </source>
</evidence>
<evidence type="ECO:0000256" key="2">
    <source>
        <dbReference type="ARBA" id="ARBA00022448"/>
    </source>
</evidence>
<feature type="transmembrane region" description="Helical" evidence="7">
    <location>
        <begin position="72"/>
        <end position="92"/>
    </location>
</feature>
<keyword evidence="9" id="KW-1185">Reference proteome</keyword>
<comment type="caution">
    <text evidence="8">The sequence shown here is derived from an EMBL/GenBank/DDBJ whole genome shotgun (WGS) entry which is preliminary data.</text>
</comment>
<dbReference type="InterPro" id="IPR051393">
    <property type="entry name" value="ABC_transporter_permease"/>
</dbReference>
<feature type="non-terminal residue" evidence="8">
    <location>
        <position position="152"/>
    </location>
</feature>
<keyword evidence="5 7" id="KW-1133">Transmembrane helix</keyword>
<feature type="non-terminal residue" evidence="8">
    <location>
        <position position="1"/>
    </location>
</feature>
<protein>
    <submittedName>
        <fullName evidence="8">Sugar ABC transporter permease</fullName>
    </submittedName>
</protein>
<gene>
    <name evidence="8" type="ORF">JMF97_30705</name>
</gene>
<dbReference type="Proteomes" id="UP000661193">
    <property type="component" value="Unassembled WGS sequence"/>
</dbReference>
<dbReference type="PANTHER" id="PTHR30193">
    <property type="entry name" value="ABC TRANSPORTER PERMEASE PROTEIN"/>
    <property type="match status" value="1"/>
</dbReference>
<dbReference type="PANTHER" id="PTHR30193:SF37">
    <property type="entry name" value="INNER MEMBRANE ABC TRANSPORTER PERMEASE PROTEIN YCJO"/>
    <property type="match status" value="1"/>
</dbReference>
<feature type="transmembrane region" description="Helical" evidence="7">
    <location>
        <begin position="37"/>
        <end position="60"/>
    </location>
</feature>
<keyword evidence="6 7" id="KW-0472">Membrane</keyword>
<accession>A0ABS1UVW0</accession>